<gene>
    <name evidence="2" type="ORF">DES53_101247</name>
</gene>
<dbReference type="Pfam" id="PF01541">
    <property type="entry name" value="GIY-YIG"/>
    <property type="match status" value="1"/>
</dbReference>
<dbReference type="InterPro" id="IPR047296">
    <property type="entry name" value="GIY-YIG_UvrC_Cho"/>
</dbReference>
<dbReference type="CDD" id="cd10434">
    <property type="entry name" value="GIY-YIG_UvrC_Cho"/>
    <property type="match status" value="1"/>
</dbReference>
<dbReference type="EMBL" id="QNRR01000001">
    <property type="protein sequence ID" value="RBP47450.1"/>
    <property type="molecule type" value="Genomic_DNA"/>
</dbReference>
<evidence type="ECO:0000313" key="3">
    <source>
        <dbReference type="Proteomes" id="UP000253426"/>
    </source>
</evidence>
<dbReference type="Proteomes" id="UP000253426">
    <property type="component" value="Unassembled WGS sequence"/>
</dbReference>
<comment type="caution">
    <text evidence="2">The sequence shown here is derived from an EMBL/GenBank/DDBJ whole genome shotgun (WGS) entry which is preliminary data.</text>
</comment>
<protein>
    <submittedName>
        <fullName evidence="2">GIY-YIG catalytic domain-containing protein</fullName>
    </submittedName>
</protein>
<dbReference type="PANTHER" id="PTHR30562:SF1">
    <property type="entry name" value="UVRABC SYSTEM PROTEIN C"/>
    <property type="match status" value="1"/>
</dbReference>
<evidence type="ECO:0000259" key="1">
    <source>
        <dbReference type="PROSITE" id="PS50164"/>
    </source>
</evidence>
<name>A0A366HUD0_9BACT</name>
<dbReference type="RefSeq" id="WP_113956384.1">
    <property type="nucleotide sequence ID" value="NZ_QNRR01000001.1"/>
</dbReference>
<dbReference type="GO" id="GO:0006289">
    <property type="term" value="P:nucleotide-excision repair"/>
    <property type="evidence" value="ECO:0007669"/>
    <property type="project" value="InterPro"/>
</dbReference>
<dbReference type="InterPro" id="IPR000305">
    <property type="entry name" value="GIY-YIG_endonuc"/>
</dbReference>
<accession>A0A366HUD0</accession>
<keyword evidence="3" id="KW-1185">Reference proteome</keyword>
<reference evidence="2 3" key="1">
    <citation type="submission" date="2018-06" db="EMBL/GenBank/DDBJ databases">
        <title>Genomic Encyclopedia of Type Strains, Phase IV (KMG-IV): sequencing the most valuable type-strain genomes for metagenomic binning, comparative biology and taxonomic classification.</title>
        <authorList>
            <person name="Goeker M."/>
        </authorList>
    </citation>
    <scope>NUCLEOTIDE SEQUENCE [LARGE SCALE GENOMIC DNA]</scope>
    <source>
        <strain evidence="2 3">DSM 25532</strain>
    </source>
</reference>
<dbReference type="OrthoDB" id="190275at2"/>
<dbReference type="SMART" id="SM00465">
    <property type="entry name" value="GIYc"/>
    <property type="match status" value="1"/>
</dbReference>
<dbReference type="InterPro" id="IPR035901">
    <property type="entry name" value="GIY-YIG_endonuc_sf"/>
</dbReference>
<dbReference type="PROSITE" id="PS50164">
    <property type="entry name" value="GIY_YIG"/>
    <property type="match status" value="1"/>
</dbReference>
<dbReference type="PANTHER" id="PTHR30562">
    <property type="entry name" value="UVRC/OXIDOREDUCTASE"/>
    <property type="match status" value="1"/>
</dbReference>
<dbReference type="GO" id="GO:0009380">
    <property type="term" value="C:excinuclease repair complex"/>
    <property type="evidence" value="ECO:0007669"/>
    <property type="project" value="TreeGrafter"/>
</dbReference>
<organism evidence="2 3">
    <name type="scientific">Roseimicrobium gellanilyticum</name>
    <dbReference type="NCBI Taxonomy" id="748857"/>
    <lineage>
        <taxon>Bacteria</taxon>
        <taxon>Pseudomonadati</taxon>
        <taxon>Verrucomicrobiota</taxon>
        <taxon>Verrucomicrobiia</taxon>
        <taxon>Verrucomicrobiales</taxon>
        <taxon>Verrucomicrobiaceae</taxon>
        <taxon>Roseimicrobium</taxon>
    </lineage>
</organism>
<proteinExistence type="predicted"/>
<dbReference type="SUPFAM" id="SSF82771">
    <property type="entry name" value="GIY-YIG endonuclease"/>
    <property type="match status" value="1"/>
</dbReference>
<dbReference type="InterPro" id="IPR050066">
    <property type="entry name" value="UvrABC_protein_C"/>
</dbReference>
<dbReference type="Gene3D" id="3.40.1440.10">
    <property type="entry name" value="GIY-YIG endonuclease"/>
    <property type="match status" value="1"/>
</dbReference>
<feature type="domain" description="GIY-YIG" evidence="1">
    <location>
        <begin position="46"/>
        <end position="126"/>
    </location>
</feature>
<evidence type="ECO:0000313" key="2">
    <source>
        <dbReference type="EMBL" id="RBP47450.1"/>
    </source>
</evidence>
<sequence>MKPPDPTEIATGMSASVVRPRQMRLFQVTNPITTRVGAEVFAGLPQCPGVYFFYDLTGKLLYIGQSLNLRARVTSYRHVSPERHPRRILRLVHRIARIEWQTCESAGAAIELERVLLLEHRPPFNRAGTWQPPPWYLRITVRGEHLHLSLTREGNPAVDAPSDESSVTTIVSPVHAPARSLHPPLPLLDDSAAEASQHLLTEAHTPDASPAFALPRSIHAALCRCVMRLHHPQLPLSEYPAGLLNFTAPLHLRLPFPGNAVGVACQLSDFLSGRSTDLLEALKPLMIEVPDVPADGESGAPETTPDPDSIAAYWSTQVEMLQQFAVKKLPGLLMAE</sequence>
<dbReference type="AlphaFoldDB" id="A0A366HUD0"/>